<dbReference type="Proteomes" id="UP000274046">
    <property type="component" value="Unassembled WGS sequence"/>
</dbReference>
<evidence type="ECO:0000313" key="1">
    <source>
        <dbReference type="EMBL" id="RNL52774.1"/>
    </source>
</evidence>
<comment type="caution">
    <text evidence="1">The sequence shown here is derived from an EMBL/GenBank/DDBJ whole genome shotgun (WGS) entry which is preliminary data.</text>
</comment>
<dbReference type="RefSeq" id="WP_123205875.1">
    <property type="nucleotide sequence ID" value="NZ_RBEE01000022.1"/>
</dbReference>
<sequence>MNFSELTIDRCCITGHIFKGNEAKPITGSIIEYETPYVGHVKVELSLYVQMLNNSSLYPRDILSGISKNRTLNGLEPIVFTSEFVKDGYKSLNVPEVFEEKAFHFLRHLHSTGGKENKEFELRSGVECMIAYATPDEFNRILDFLNDEQFINIGHVTKLAGGSVLYQRVKLTSLGKDQARKGLPKMPLFGLVSQEISTGNLAIDEKINHARTLFFDKPESMDKMRSACETLSHILEPLRDDLETYFSAKDVSTFFQIVNTFDIRHNKDTTKTLQHPEQLEWIFYTLLNTINTYYKIKKRLP</sequence>
<protein>
    <submittedName>
        <fullName evidence="1">Uncharacterized protein</fullName>
    </submittedName>
</protein>
<organism evidence="1 2">
    <name type="scientific">Pedobacter jejuensis</name>
    <dbReference type="NCBI Taxonomy" id="1268550"/>
    <lineage>
        <taxon>Bacteria</taxon>
        <taxon>Pseudomonadati</taxon>
        <taxon>Bacteroidota</taxon>
        <taxon>Sphingobacteriia</taxon>
        <taxon>Sphingobacteriales</taxon>
        <taxon>Sphingobacteriaceae</taxon>
        <taxon>Pedobacter</taxon>
    </lineage>
</organism>
<reference evidence="1 2" key="1">
    <citation type="submission" date="2018-10" db="EMBL/GenBank/DDBJ databases">
        <title>Genome sequencing of Pedobacter jejuensis TNB23.</title>
        <authorList>
            <person name="Cho Y.-J."/>
            <person name="Cho A."/>
            <person name="Kim O.-S."/>
        </authorList>
    </citation>
    <scope>NUCLEOTIDE SEQUENCE [LARGE SCALE GENOMIC DNA]</scope>
    <source>
        <strain evidence="1 2">TNB23</strain>
    </source>
</reference>
<accession>A0A3N0BUE5</accession>
<name>A0A3N0BUE5_9SPHI</name>
<evidence type="ECO:0000313" key="2">
    <source>
        <dbReference type="Proteomes" id="UP000274046"/>
    </source>
</evidence>
<proteinExistence type="predicted"/>
<dbReference type="AlphaFoldDB" id="A0A3N0BUE5"/>
<dbReference type="OrthoDB" id="8479006at2"/>
<keyword evidence="2" id="KW-1185">Reference proteome</keyword>
<dbReference type="EMBL" id="RBEE01000022">
    <property type="protein sequence ID" value="RNL52774.1"/>
    <property type="molecule type" value="Genomic_DNA"/>
</dbReference>
<gene>
    <name evidence="1" type="ORF">D7004_10800</name>
</gene>